<evidence type="ECO:0000256" key="2">
    <source>
        <dbReference type="ARBA" id="ARBA00022723"/>
    </source>
</evidence>
<name>A0A0C9XX75_9AGAM</name>
<evidence type="ECO:0000256" key="5">
    <source>
        <dbReference type="ARBA" id="ARBA00023242"/>
    </source>
</evidence>
<sequence>MFVDQVPSEQLQKEWVSPIYAFFGSMPVIKEIDGRRVHEFKCSARGCKVKIRRYLDMKDARSTSNMRKHVKLCWGGDVLSAADNAKDANEVRTKIVGSILRNGSITAIFERKGKGKVTYSHWQHTQSEMRGFQCLMKTGRPQCYLPSPETVSRDVKQVYARTQKRIAKMLQEYDGRISFTTDAWTAPNHKAYVAFCAHLEQEGVPLSFPLDIVEVAKVNTYLVPYSLCSKSDIISPVSYRP</sequence>
<evidence type="ECO:0000256" key="1">
    <source>
        <dbReference type="ARBA" id="ARBA00004123"/>
    </source>
</evidence>
<comment type="subcellular location">
    <subcellularLocation>
        <location evidence="1">Nucleus</location>
    </subcellularLocation>
</comment>
<evidence type="ECO:0000256" key="4">
    <source>
        <dbReference type="ARBA" id="ARBA00022833"/>
    </source>
</evidence>
<dbReference type="Proteomes" id="UP000054018">
    <property type="component" value="Unassembled WGS sequence"/>
</dbReference>
<dbReference type="GO" id="GO:0005634">
    <property type="term" value="C:nucleus"/>
    <property type="evidence" value="ECO:0007669"/>
    <property type="project" value="UniProtKB-SubCell"/>
</dbReference>
<dbReference type="GO" id="GO:0008270">
    <property type="term" value="F:zinc ion binding"/>
    <property type="evidence" value="ECO:0007669"/>
    <property type="project" value="UniProtKB-KW"/>
</dbReference>
<dbReference type="EMBL" id="KN833839">
    <property type="protein sequence ID" value="KIK17075.1"/>
    <property type="molecule type" value="Genomic_DNA"/>
</dbReference>
<organism evidence="6 7">
    <name type="scientific">Pisolithus microcarpus 441</name>
    <dbReference type="NCBI Taxonomy" id="765257"/>
    <lineage>
        <taxon>Eukaryota</taxon>
        <taxon>Fungi</taxon>
        <taxon>Dikarya</taxon>
        <taxon>Basidiomycota</taxon>
        <taxon>Agaricomycotina</taxon>
        <taxon>Agaricomycetes</taxon>
        <taxon>Agaricomycetidae</taxon>
        <taxon>Boletales</taxon>
        <taxon>Sclerodermatineae</taxon>
        <taxon>Pisolithaceae</taxon>
        <taxon>Pisolithus</taxon>
    </lineage>
</organism>
<reference evidence="7" key="2">
    <citation type="submission" date="2015-01" db="EMBL/GenBank/DDBJ databases">
        <title>Evolutionary Origins and Diversification of the Mycorrhizal Mutualists.</title>
        <authorList>
            <consortium name="DOE Joint Genome Institute"/>
            <consortium name="Mycorrhizal Genomics Consortium"/>
            <person name="Kohler A."/>
            <person name="Kuo A."/>
            <person name="Nagy L.G."/>
            <person name="Floudas D."/>
            <person name="Copeland A."/>
            <person name="Barry K.W."/>
            <person name="Cichocki N."/>
            <person name="Veneault-Fourrey C."/>
            <person name="LaButti K."/>
            <person name="Lindquist E.A."/>
            <person name="Lipzen A."/>
            <person name="Lundell T."/>
            <person name="Morin E."/>
            <person name="Murat C."/>
            <person name="Riley R."/>
            <person name="Ohm R."/>
            <person name="Sun H."/>
            <person name="Tunlid A."/>
            <person name="Henrissat B."/>
            <person name="Grigoriev I.V."/>
            <person name="Hibbett D.S."/>
            <person name="Martin F."/>
        </authorList>
    </citation>
    <scope>NUCLEOTIDE SEQUENCE [LARGE SCALE GENOMIC DNA]</scope>
    <source>
        <strain evidence="7">441</strain>
    </source>
</reference>
<keyword evidence="2" id="KW-0479">Metal-binding</keyword>
<reference evidence="6 7" key="1">
    <citation type="submission" date="2014-04" db="EMBL/GenBank/DDBJ databases">
        <authorList>
            <consortium name="DOE Joint Genome Institute"/>
            <person name="Kuo A."/>
            <person name="Kohler A."/>
            <person name="Costa M.D."/>
            <person name="Nagy L.G."/>
            <person name="Floudas D."/>
            <person name="Copeland A."/>
            <person name="Barry K.W."/>
            <person name="Cichocki N."/>
            <person name="Veneault-Fourrey C."/>
            <person name="LaButti K."/>
            <person name="Lindquist E.A."/>
            <person name="Lipzen A."/>
            <person name="Lundell T."/>
            <person name="Morin E."/>
            <person name="Murat C."/>
            <person name="Sun H."/>
            <person name="Tunlid A."/>
            <person name="Henrissat B."/>
            <person name="Grigoriev I.V."/>
            <person name="Hibbett D.S."/>
            <person name="Martin F."/>
            <person name="Nordberg H.P."/>
            <person name="Cantor M.N."/>
            <person name="Hua S.X."/>
        </authorList>
    </citation>
    <scope>NUCLEOTIDE SEQUENCE [LARGE SCALE GENOMIC DNA]</scope>
    <source>
        <strain evidence="6 7">441</strain>
    </source>
</reference>
<dbReference type="STRING" id="765257.A0A0C9XX75"/>
<keyword evidence="4" id="KW-0862">Zinc</keyword>
<evidence type="ECO:0000256" key="3">
    <source>
        <dbReference type="ARBA" id="ARBA00022771"/>
    </source>
</evidence>
<keyword evidence="3" id="KW-0863">Zinc-finger</keyword>
<accession>A0A0C9XX75</accession>
<dbReference type="AlphaFoldDB" id="A0A0C9XX75"/>
<dbReference type="PANTHER" id="PTHR46481:SF10">
    <property type="entry name" value="ZINC FINGER BED DOMAIN-CONTAINING PROTEIN 39"/>
    <property type="match status" value="1"/>
</dbReference>
<keyword evidence="7" id="KW-1185">Reference proteome</keyword>
<evidence type="ECO:0000313" key="6">
    <source>
        <dbReference type="EMBL" id="KIK17075.1"/>
    </source>
</evidence>
<dbReference type="PANTHER" id="PTHR46481">
    <property type="entry name" value="ZINC FINGER BED DOMAIN-CONTAINING PROTEIN 4"/>
    <property type="match status" value="1"/>
</dbReference>
<gene>
    <name evidence="6" type="ORF">PISMIDRAFT_112169</name>
</gene>
<keyword evidence="5" id="KW-0539">Nucleus</keyword>
<evidence type="ECO:0000313" key="7">
    <source>
        <dbReference type="Proteomes" id="UP000054018"/>
    </source>
</evidence>
<protein>
    <submittedName>
        <fullName evidence="6">Uncharacterized protein</fullName>
    </submittedName>
</protein>
<dbReference type="InterPro" id="IPR052035">
    <property type="entry name" value="ZnF_BED_domain_contain"/>
</dbReference>
<proteinExistence type="predicted"/>
<dbReference type="OrthoDB" id="2677917at2759"/>
<dbReference type="HOGENOM" id="CLU_087375_1_0_1"/>